<comment type="similarity">
    <text evidence="4 15">Belongs to the LTN1 family.</text>
</comment>
<keyword evidence="11 14" id="KW-0863">Zinc-finger</keyword>
<dbReference type="GO" id="GO:1990116">
    <property type="term" value="P:ribosome-associated ubiquitin-dependent protein catabolic process"/>
    <property type="evidence" value="ECO:0007669"/>
    <property type="project" value="UniProtKB-UniRule"/>
</dbReference>
<dbReference type="Gene3D" id="3.30.40.10">
    <property type="entry name" value="Zinc/RING finger domain, C3HC4 (zinc finger)"/>
    <property type="match status" value="1"/>
</dbReference>
<evidence type="ECO:0000256" key="6">
    <source>
        <dbReference type="ARBA" id="ARBA00017157"/>
    </source>
</evidence>
<dbReference type="SUPFAM" id="SSF48371">
    <property type="entry name" value="ARM repeat"/>
    <property type="match status" value="1"/>
</dbReference>
<reference evidence="17 18" key="1">
    <citation type="journal article" date="2015" name="Plant Cell">
        <title>Oil accumulation by the oleaginous diatom Fistulifera solaris as revealed by the genome and transcriptome.</title>
        <authorList>
            <person name="Tanaka T."/>
            <person name="Maeda Y."/>
            <person name="Veluchamy A."/>
            <person name="Tanaka M."/>
            <person name="Abida H."/>
            <person name="Marechal E."/>
            <person name="Bowler C."/>
            <person name="Muto M."/>
            <person name="Sunaga Y."/>
            <person name="Tanaka M."/>
            <person name="Yoshino T."/>
            <person name="Taniguchi T."/>
            <person name="Fukuda Y."/>
            <person name="Nemoto M."/>
            <person name="Matsumoto M."/>
            <person name="Wong P.S."/>
            <person name="Aburatani S."/>
            <person name="Fujibuchi W."/>
        </authorList>
    </citation>
    <scope>NUCLEOTIDE SEQUENCE [LARGE SCALE GENOMIC DNA]</scope>
    <source>
        <strain evidence="17 18">JPCC DA0580</strain>
    </source>
</reference>
<dbReference type="EC" id="2.3.2.27" evidence="5 15"/>
<dbReference type="InterPro" id="IPR039795">
    <property type="entry name" value="LTN1/Rkr1"/>
</dbReference>
<evidence type="ECO:0000256" key="11">
    <source>
        <dbReference type="ARBA" id="ARBA00022771"/>
    </source>
</evidence>
<keyword evidence="13 15" id="KW-0862">Zinc</keyword>
<evidence type="ECO:0000256" key="3">
    <source>
        <dbReference type="ARBA" id="ARBA00004906"/>
    </source>
</evidence>
<dbReference type="GO" id="GO:0008270">
    <property type="term" value="F:zinc ion binding"/>
    <property type="evidence" value="ECO:0007669"/>
    <property type="project" value="UniProtKB-KW"/>
</dbReference>
<dbReference type="GO" id="GO:0005829">
    <property type="term" value="C:cytosol"/>
    <property type="evidence" value="ECO:0007669"/>
    <property type="project" value="UniProtKB-SubCell"/>
</dbReference>
<dbReference type="GO" id="GO:0061630">
    <property type="term" value="F:ubiquitin protein ligase activity"/>
    <property type="evidence" value="ECO:0007669"/>
    <property type="project" value="UniProtKB-UniRule"/>
</dbReference>
<evidence type="ECO:0000256" key="13">
    <source>
        <dbReference type="ARBA" id="ARBA00022833"/>
    </source>
</evidence>
<dbReference type="Proteomes" id="UP000198406">
    <property type="component" value="Unassembled WGS sequence"/>
</dbReference>
<gene>
    <name evidence="17" type="ORF">FisN_17Lh191</name>
</gene>
<dbReference type="UniPathway" id="UPA00143"/>
<dbReference type="Pfam" id="PF23009">
    <property type="entry name" value="UBC_like"/>
    <property type="match status" value="1"/>
</dbReference>
<evidence type="ECO:0000256" key="2">
    <source>
        <dbReference type="ARBA" id="ARBA00004514"/>
    </source>
</evidence>
<organism evidence="17 18">
    <name type="scientific">Fistulifera solaris</name>
    <name type="common">Oleaginous diatom</name>
    <dbReference type="NCBI Taxonomy" id="1519565"/>
    <lineage>
        <taxon>Eukaryota</taxon>
        <taxon>Sar</taxon>
        <taxon>Stramenopiles</taxon>
        <taxon>Ochrophyta</taxon>
        <taxon>Bacillariophyta</taxon>
        <taxon>Bacillariophyceae</taxon>
        <taxon>Bacillariophycidae</taxon>
        <taxon>Naviculales</taxon>
        <taxon>Naviculaceae</taxon>
        <taxon>Fistulifera</taxon>
    </lineage>
</organism>
<dbReference type="InterPro" id="IPR054478">
    <property type="entry name" value="LTN1_UBC"/>
</dbReference>
<keyword evidence="9 15" id="KW-0479">Metal-binding</keyword>
<dbReference type="InterPro" id="IPR054477">
    <property type="entry name" value="LTN1_E3_ligase_6th"/>
</dbReference>
<comment type="function">
    <text evidence="15">E3 ubiquitin-protein ligase. Component of the ribosome quality control complex (RQC), a ribosome-associated complex that mediates ubiquitination and extraction of incompletely synthesized nascent chains for proteasomal degradation.</text>
</comment>
<dbReference type="InterPro" id="IPR001841">
    <property type="entry name" value="Znf_RING"/>
</dbReference>
<keyword evidence="10" id="KW-0677">Repeat</keyword>
<dbReference type="GO" id="GO:0072344">
    <property type="term" value="P:rescue of stalled ribosome"/>
    <property type="evidence" value="ECO:0007669"/>
    <property type="project" value="UniProtKB-UniRule"/>
</dbReference>
<proteinExistence type="inferred from homology"/>
<comment type="caution">
    <text evidence="17">The sequence shown here is derived from an EMBL/GenBank/DDBJ whole genome shotgun (WGS) entry which is preliminary data.</text>
</comment>
<dbReference type="InterPro" id="IPR016024">
    <property type="entry name" value="ARM-type_fold"/>
</dbReference>
<evidence type="ECO:0000313" key="17">
    <source>
        <dbReference type="EMBL" id="GAX11901.1"/>
    </source>
</evidence>
<keyword evidence="7" id="KW-0963">Cytoplasm</keyword>
<dbReference type="PROSITE" id="PS50089">
    <property type="entry name" value="ZF_RING_2"/>
    <property type="match status" value="1"/>
</dbReference>
<evidence type="ECO:0000256" key="10">
    <source>
        <dbReference type="ARBA" id="ARBA00022737"/>
    </source>
</evidence>
<dbReference type="FunFam" id="3.30.40.10:FF:000038">
    <property type="entry name" value="E3 ubiquitin-protein ligase listerin"/>
    <property type="match status" value="1"/>
</dbReference>
<evidence type="ECO:0000256" key="1">
    <source>
        <dbReference type="ARBA" id="ARBA00000900"/>
    </source>
</evidence>
<dbReference type="PANTHER" id="PTHR12389">
    <property type="entry name" value="ZINC FINGER PROTEIN 294"/>
    <property type="match status" value="1"/>
</dbReference>
<dbReference type="EMBL" id="BDSP01000046">
    <property type="protein sequence ID" value="GAX11901.1"/>
    <property type="molecule type" value="Genomic_DNA"/>
</dbReference>
<dbReference type="GO" id="GO:0043023">
    <property type="term" value="F:ribosomal large subunit binding"/>
    <property type="evidence" value="ECO:0007669"/>
    <property type="project" value="TreeGrafter"/>
</dbReference>
<comment type="catalytic activity">
    <reaction evidence="1 15">
        <text>S-ubiquitinyl-[E2 ubiquitin-conjugating enzyme]-L-cysteine + [acceptor protein]-L-lysine = [E2 ubiquitin-conjugating enzyme]-L-cysteine + N(6)-ubiquitinyl-[acceptor protein]-L-lysine.</text>
        <dbReference type="EC" id="2.3.2.27"/>
    </reaction>
</comment>
<keyword evidence="12 15" id="KW-0833">Ubl conjugation pathway</keyword>
<evidence type="ECO:0000256" key="4">
    <source>
        <dbReference type="ARBA" id="ARBA00007997"/>
    </source>
</evidence>
<dbReference type="SUPFAM" id="SSF57850">
    <property type="entry name" value="RING/U-box"/>
    <property type="match status" value="1"/>
</dbReference>
<sequence length="1789" mass="200767">MVKEKRKGRLDKSAGAAHAEFIGFSSFANNASASEALSPSSSWSPIYTGSDETLQLLFPRISQKRDATTKIKALQQLQSFLSSSSDADADRLLRRQQVEAIQHFAWLYYQKLHFDSSPVVRAAALEVWVRAYNRVPKAVAQLVTSVQPELLGMMYTASHADRGLQSQHAASIQQLIERQPDWPWEHGLVELYAFRMLSFGRSSTMYEALFAKKNTKVDDHSSMVETSESHKDAAEEQFERIVGTCIDALRVWVSTAVKQNAELDTSIWWKTLASGLPALRLKTLHLLMACCQNEISIPSQVTSMLTQELSSERHVTNVSAAINALVAYLSLLRQSPDDNVDVSSFVKPVTKSLKKACYGAPAIDWAPALLPLSFLLGTVKPEYTTTILTAAWDGRSLVLGGDRDRFTLGKALAESASHWLLLPRPSLTDNLEEQSTLSKPARGLVSLWAEAFHFSMSIRLDSSKASPLAVAQSVLLDQLCSDLVRFYQAIDGNDSAFKCLIDQDMFWTESFSMDEYNLETMSVFLERLTNFKGKVKMMSQVRKLFHDTLTPYQQSSGASPSEKAYRFCCSALRCYEAHCLFYENDEKLKKFIMNDLLRWMILHTSRISEVVKSSWTVERDFEFLYHTLRGLPGRQELWNVIVHELVSAECDLKYFTIGLDFLLSTFKDDTSWIACSFLSQFAVSQGKFVSQLDEFVDHEESENKDAGALAHEEYSSYLHFFLTCVGIPAQNRIGEERFFAYSDKAYVSQPALIGRDDIKEWIDSATSHSHPSKISPLLETLMHMVVIGNKTPRQAVPFPLSEDDQVGILLQAWKISGNDFGRFLEHQLSQDSSLQGRFLTSASTHLSKELSDVLKSNKKSGRSFSQWVLHACRLFSLTEVAEQANANLAAQVRRNILIQYGDNSDPFVLWKAKKSLMCSCAIAFFNELPSFSQRISALLGDAHALGGEANMDTILLLLIHATETFQLPSLCSSLNRNGMSKQLFSLLVGNGGLDRKFLRAAADRLILDLNKKLTGDSGENIDEALKMFSLLSMIIMCLFGSPYDFSQLSPEDIVEGEEVQYIMNPEQSNKTVPAKINKVHFDSQAGYYYSITIVDQSETTERQTVLERLRKDKNFIGRRSSVPILAEAGSQAERVHIRNMIISKLVKPFLIPSVNITSLVPLLAESLTLLGGYVGLGEEKGIGSPKYEVHQIFTLCHSNLQKSIDCDDYDSATRLLWFSSLGLGYGLYCDTVRWSHQVLQLSFTHPLKAIDIKYNSKWPSGNFEFDCAVLSWLSGILFHINKESVARGGDPEVPMMVLNLIFKLATNVLSVAIDAKYTNAVSIGSVAIEESANIISRYPEAVIHALPIATDSFSMLIRCFCSETKGTTNWNMSASSSLENVINICMNRDTLFSSFAAACNAHFKELLAVLFDREKCYVAFRLLQIALEMRAESQMSEHAAFPKSVSSRLKMWSVGLSPDEIEELEEDILIVSEWIPEKMLTTMEHWATEDLDGLSEEQTTGQLLSWLICLRTLEKAASKSFRNRPAFVSYLSKCGVFSHILNLALLNEETINSGKRISPSPVLLFEDLRFNDGHNPLPGIASVVLFRSIEILPALAKRWWEEDCPKVYISPVQSFVEKYVGPKILERELERIRNAPGVFGNMNVTASSVSREIRAEYVQDDFTLKVSINLPAAFPFRSADVDCSKTLGVPQNRSKRWSLQIMMMLNSQGGTLIDALILWKDNVDKEFEGIEACPVCYSVLHVKTHKLPGLQCKTCSNRFHTDCLMEWFRSSGKSQCVLCQQPWEGTRVL</sequence>
<dbReference type="CDD" id="cd16491">
    <property type="entry name" value="RING-CH-C4HC3_LTN1"/>
    <property type="match status" value="1"/>
</dbReference>
<evidence type="ECO:0000256" key="15">
    <source>
        <dbReference type="RuleBase" id="RU367090"/>
    </source>
</evidence>
<dbReference type="InterPro" id="IPR054476">
    <property type="entry name" value="Ltn1_N"/>
</dbReference>
<comment type="subunit">
    <text evidence="15">Component of the ribosome quality control complex (RQC).</text>
</comment>
<evidence type="ECO:0000256" key="7">
    <source>
        <dbReference type="ARBA" id="ARBA00022490"/>
    </source>
</evidence>
<dbReference type="InterPro" id="IPR039804">
    <property type="entry name" value="RING-CH-C4HC3_LTN1"/>
</dbReference>
<dbReference type="OrthoDB" id="6108at2759"/>
<protein>
    <recommendedName>
        <fullName evidence="6 15">E3 ubiquitin-protein ligase listerin</fullName>
        <ecNumber evidence="5 15">2.3.2.27</ecNumber>
    </recommendedName>
    <alternativeName>
        <fullName evidence="15">RING-type E3 ubiquitin transferase listerin</fullName>
    </alternativeName>
</protein>
<evidence type="ECO:0000259" key="16">
    <source>
        <dbReference type="PROSITE" id="PS50089"/>
    </source>
</evidence>
<dbReference type="InParanoid" id="A0A1Z5JDR0"/>
<dbReference type="PANTHER" id="PTHR12389:SF0">
    <property type="entry name" value="E3 UBIQUITIN-PROTEIN LIGASE LISTERIN"/>
    <property type="match status" value="1"/>
</dbReference>
<dbReference type="Pfam" id="PF22958">
    <property type="entry name" value="Ltn1_1st"/>
    <property type="match status" value="1"/>
</dbReference>
<evidence type="ECO:0000256" key="8">
    <source>
        <dbReference type="ARBA" id="ARBA00022679"/>
    </source>
</evidence>
<evidence type="ECO:0000256" key="5">
    <source>
        <dbReference type="ARBA" id="ARBA00012483"/>
    </source>
</evidence>
<evidence type="ECO:0000256" key="12">
    <source>
        <dbReference type="ARBA" id="ARBA00022786"/>
    </source>
</evidence>
<dbReference type="GO" id="GO:1990112">
    <property type="term" value="C:RQC complex"/>
    <property type="evidence" value="ECO:0007669"/>
    <property type="project" value="UniProtKB-UniRule"/>
</dbReference>
<evidence type="ECO:0000313" key="18">
    <source>
        <dbReference type="Proteomes" id="UP000198406"/>
    </source>
</evidence>
<dbReference type="InterPro" id="IPR013083">
    <property type="entry name" value="Znf_RING/FYVE/PHD"/>
</dbReference>
<keyword evidence="8 15" id="KW-0808">Transferase</keyword>
<comment type="pathway">
    <text evidence="3 15">Protein modification; protein ubiquitination.</text>
</comment>
<dbReference type="GO" id="GO:0016567">
    <property type="term" value="P:protein ubiquitination"/>
    <property type="evidence" value="ECO:0007669"/>
    <property type="project" value="UniProtKB-UniPathway"/>
</dbReference>
<name>A0A1Z5JDR0_FISSO</name>
<evidence type="ECO:0000256" key="14">
    <source>
        <dbReference type="PROSITE-ProRule" id="PRU00175"/>
    </source>
</evidence>
<accession>A0A1Z5JDR0</accession>
<evidence type="ECO:0000256" key="9">
    <source>
        <dbReference type="ARBA" id="ARBA00022723"/>
    </source>
</evidence>
<dbReference type="Pfam" id="PF22999">
    <property type="entry name" value="LTN1_E3_ligase_6th"/>
    <property type="match status" value="1"/>
</dbReference>
<feature type="domain" description="RING-type" evidence="16">
    <location>
        <begin position="1733"/>
        <end position="1780"/>
    </location>
</feature>
<comment type="subcellular location">
    <subcellularLocation>
        <location evidence="2">Cytoplasm</location>
        <location evidence="2">Cytosol</location>
    </subcellularLocation>
</comment>
<keyword evidence="18" id="KW-1185">Reference proteome</keyword>